<feature type="transmembrane region" description="Helical" evidence="2">
    <location>
        <begin position="255"/>
        <end position="279"/>
    </location>
</feature>
<evidence type="ECO:0000256" key="1">
    <source>
        <dbReference type="SAM" id="MobiDB-lite"/>
    </source>
</evidence>
<sequence>MANLNSTFIPAICYSTCDSAFIDAQTLGKSPELCESTSNFTQLLDSCDTCIDGYGGSDKTTDRSYLDSQFASFISFCEATNATNPSSIETLGIPTSYLSAYGTLVKTVLSLTQGDIVSTPTFYVSTTATTTLPAYFTHLSIVALISSYIPEDVISKFAASVSVLAPAASVTGVPSSLIYSALENGSPPAWFTSAIPVTYTAQISTLEASIEALRVTTSTFNSTGTLPQQSTGAPTSPSSSASVPTSTSSHPTSKAWIAGAVVGAIAGTALLAMGALLFWRRRKRRGLDEKPTLRDADGDKTWGKAQLHGESLAVPAPRLYELDGEHHSRELPVVEYPRELSAAEIAHELPNDARELPAERKV</sequence>
<dbReference type="AlphaFoldDB" id="A0A9W9CV60"/>
<gene>
    <name evidence="3" type="ORF">N0V93_008734</name>
</gene>
<keyword evidence="2" id="KW-0472">Membrane</keyword>
<evidence type="ECO:0000256" key="2">
    <source>
        <dbReference type="SAM" id="Phobius"/>
    </source>
</evidence>
<comment type="caution">
    <text evidence="3">The sequence shown here is derived from an EMBL/GenBank/DDBJ whole genome shotgun (WGS) entry which is preliminary data.</text>
</comment>
<evidence type="ECO:0000313" key="4">
    <source>
        <dbReference type="Proteomes" id="UP001140453"/>
    </source>
</evidence>
<reference evidence="3" key="1">
    <citation type="submission" date="2022-10" db="EMBL/GenBank/DDBJ databases">
        <title>Tapping the CABI collections for fungal endophytes: first genome assemblies for Collariella, Neodidymelliopsis, Ascochyta clinopodiicola, Didymella pomorum, Didymosphaeria variabile, Neocosmospora piperis and Neocucurbitaria cava.</title>
        <authorList>
            <person name="Hill R."/>
        </authorList>
    </citation>
    <scope>NUCLEOTIDE SEQUENCE</scope>
    <source>
        <strain evidence="3">IMI 355082</strain>
    </source>
</reference>
<accession>A0A9W9CV60</accession>
<dbReference type="CDD" id="cd12087">
    <property type="entry name" value="TM_EGFR-like"/>
    <property type="match status" value="1"/>
</dbReference>
<protein>
    <submittedName>
        <fullName evidence="3">Uncharacterized protein</fullName>
    </submittedName>
</protein>
<feature type="region of interest" description="Disordered" evidence="1">
    <location>
        <begin position="221"/>
        <end position="251"/>
    </location>
</feature>
<keyword evidence="2" id="KW-1133">Transmembrane helix</keyword>
<dbReference type="PANTHER" id="PTHR38122">
    <property type="entry name" value="GLYCOPROTEIN X"/>
    <property type="match status" value="1"/>
</dbReference>
<organism evidence="3 4">
    <name type="scientific">Gnomoniopsis smithogilvyi</name>
    <dbReference type="NCBI Taxonomy" id="1191159"/>
    <lineage>
        <taxon>Eukaryota</taxon>
        <taxon>Fungi</taxon>
        <taxon>Dikarya</taxon>
        <taxon>Ascomycota</taxon>
        <taxon>Pezizomycotina</taxon>
        <taxon>Sordariomycetes</taxon>
        <taxon>Sordariomycetidae</taxon>
        <taxon>Diaporthales</taxon>
        <taxon>Gnomoniaceae</taxon>
        <taxon>Gnomoniopsis</taxon>
    </lineage>
</organism>
<evidence type="ECO:0000313" key="3">
    <source>
        <dbReference type="EMBL" id="KAJ4388129.1"/>
    </source>
</evidence>
<dbReference type="PANTHER" id="PTHR38122:SF1">
    <property type="entry name" value="GLYCOPROTEIN X"/>
    <property type="match status" value="1"/>
</dbReference>
<dbReference type="OrthoDB" id="5414836at2759"/>
<keyword evidence="2" id="KW-0812">Transmembrane</keyword>
<feature type="compositionally biased region" description="Low complexity" evidence="1">
    <location>
        <begin position="227"/>
        <end position="251"/>
    </location>
</feature>
<proteinExistence type="predicted"/>
<dbReference type="EMBL" id="JAPEVB010000005">
    <property type="protein sequence ID" value="KAJ4388129.1"/>
    <property type="molecule type" value="Genomic_DNA"/>
</dbReference>
<keyword evidence="4" id="KW-1185">Reference proteome</keyword>
<dbReference type="Proteomes" id="UP001140453">
    <property type="component" value="Unassembled WGS sequence"/>
</dbReference>
<name>A0A9W9CV60_9PEZI</name>